<gene>
    <name evidence="1" type="ORF">HYPSUDRAFT_892444</name>
</gene>
<name>A0A0D2PHG9_HYPSF</name>
<accession>A0A0D2PHG9</accession>
<evidence type="ECO:0000313" key="1">
    <source>
        <dbReference type="EMBL" id="KJA19520.1"/>
    </source>
</evidence>
<proteinExistence type="predicted"/>
<dbReference type="STRING" id="945553.A0A0D2PHG9"/>
<keyword evidence="2" id="KW-1185">Reference proteome</keyword>
<dbReference type="EMBL" id="KN817577">
    <property type="protein sequence ID" value="KJA19520.1"/>
    <property type="molecule type" value="Genomic_DNA"/>
</dbReference>
<sequence length="218" mass="23993">MSSPEVIHQRLYRSHGSEIMVQSCHPNQLHNLLPPFTTSVDNNVVGLAAVYGPKARLKKLAIASQTRVLIIDMNQFNKHNKNLLTAILCNPAYDKYAFEMDRLSTSLFLDSGLYIASAKDLLELSDREGKCDRHSLGARMFALGGEKILSSANAVNKCFLNDDTSRATMEVLALQSWAAGHAAGLSHMSELLKHISPINTMLVDKPVSSSTFTLFGFL</sequence>
<organism evidence="1 2">
    <name type="scientific">Hypholoma sublateritium (strain FD-334 SS-4)</name>
    <dbReference type="NCBI Taxonomy" id="945553"/>
    <lineage>
        <taxon>Eukaryota</taxon>
        <taxon>Fungi</taxon>
        <taxon>Dikarya</taxon>
        <taxon>Basidiomycota</taxon>
        <taxon>Agaricomycotina</taxon>
        <taxon>Agaricomycetes</taxon>
        <taxon>Agaricomycetidae</taxon>
        <taxon>Agaricales</taxon>
        <taxon>Agaricineae</taxon>
        <taxon>Strophariaceae</taxon>
        <taxon>Hypholoma</taxon>
    </lineage>
</organism>
<protein>
    <submittedName>
        <fullName evidence="1">Uncharacterized protein</fullName>
    </submittedName>
</protein>
<dbReference type="Proteomes" id="UP000054270">
    <property type="component" value="Unassembled WGS sequence"/>
</dbReference>
<evidence type="ECO:0000313" key="2">
    <source>
        <dbReference type="Proteomes" id="UP000054270"/>
    </source>
</evidence>
<reference evidence="2" key="1">
    <citation type="submission" date="2014-04" db="EMBL/GenBank/DDBJ databases">
        <title>Evolutionary Origins and Diversification of the Mycorrhizal Mutualists.</title>
        <authorList>
            <consortium name="DOE Joint Genome Institute"/>
            <consortium name="Mycorrhizal Genomics Consortium"/>
            <person name="Kohler A."/>
            <person name="Kuo A."/>
            <person name="Nagy L.G."/>
            <person name="Floudas D."/>
            <person name="Copeland A."/>
            <person name="Barry K.W."/>
            <person name="Cichocki N."/>
            <person name="Veneault-Fourrey C."/>
            <person name="LaButti K."/>
            <person name="Lindquist E.A."/>
            <person name="Lipzen A."/>
            <person name="Lundell T."/>
            <person name="Morin E."/>
            <person name="Murat C."/>
            <person name="Riley R."/>
            <person name="Ohm R."/>
            <person name="Sun H."/>
            <person name="Tunlid A."/>
            <person name="Henrissat B."/>
            <person name="Grigoriev I.V."/>
            <person name="Hibbett D.S."/>
            <person name="Martin F."/>
        </authorList>
    </citation>
    <scope>NUCLEOTIDE SEQUENCE [LARGE SCALE GENOMIC DNA]</scope>
    <source>
        <strain evidence="2">FD-334 SS-4</strain>
    </source>
</reference>
<dbReference type="OrthoDB" id="6513042at2759"/>
<dbReference type="AlphaFoldDB" id="A0A0D2PHG9"/>